<name>A0A1M5YTW0_9VIBR</name>
<proteinExistence type="predicted"/>
<dbReference type="STRING" id="1216006.VA7868_01981"/>
<evidence type="ECO:0000313" key="2">
    <source>
        <dbReference type="Proteomes" id="UP000184608"/>
    </source>
</evidence>
<organism evidence="1 2">
    <name type="scientific">Vibrio aerogenes CECT 7868</name>
    <dbReference type="NCBI Taxonomy" id="1216006"/>
    <lineage>
        <taxon>Bacteria</taxon>
        <taxon>Pseudomonadati</taxon>
        <taxon>Pseudomonadota</taxon>
        <taxon>Gammaproteobacteria</taxon>
        <taxon>Vibrionales</taxon>
        <taxon>Vibrionaceae</taxon>
        <taxon>Vibrio</taxon>
    </lineage>
</organism>
<dbReference type="EMBL" id="FQXZ01000017">
    <property type="protein sequence ID" value="SHI15349.1"/>
    <property type="molecule type" value="Genomic_DNA"/>
</dbReference>
<sequence>MGVSSCSADPAKGELIPLESYQINHNMLTFKAQSTGCTQSNYFVIRTDKVDNKTAMISVLQTTQDRCKRMPFFDTFSLPLDNELQKKEIKLANPKASPFVKRTK</sequence>
<dbReference type="AlphaFoldDB" id="A0A1M5YTW0"/>
<accession>A0A1M5YTW0</accession>
<protein>
    <submittedName>
        <fullName evidence="1">Uncharacterized protein</fullName>
    </submittedName>
</protein>
<evidence type="ECO:0000313" key="1">
    <source>
        <dbReference type="EMBL" id="SHI15349.1"/>
    </source>
</evidence>
<keyword evidence="2" id="KW-1185">Reference proteome</keyword>
<reference evidence="1 2" key="1">
    <citation type="submission" date="2016-11" db="EMBL/GenBank/DDBJ databases">
        <authorList>
            <person name="Jaros S."/>
            <person name="Januszkiewicz K."/>
            <person name="Wedrychowicz H."/>
        </authorList>
    </citation>
    <scope>NUCLEOTIDE SEQUENCE [LARGE SCALE GENOMIC DNA]</scope>
    <source>
        <strain evidence="1 2">CECT 7868</strain>
    </source>
</reference>
<dbReference type="Proteomes" id="UP000184608">
    <property type="component" value="Unassembled WGS sequence"/>
</dbReference>
<gene>
    <name evidence="1" type="ORF">VA7868_01981</name>
</gene>